<dbReference type="PANTHER" id="PTHR14969:SF13">
    <property type="entry name" value="AT30094P"/>
    <property type="match status" value="1"/>
</dbReference>
<dbReference type="InterPro" id="IPR036938">
    <property type="entry name" value="PAP2/HPO_sf"/>
</dbReference>
<feature type="transmembrane region" description="Helical" evidence="1">
    <location>
        <begin position="250"/>
        <end position="271"/>
    </location>
</feature>
<feature type="transmembrane region" description="Helical" evidence="1">
    <location>
        <begin position="36"/>
        <end position="59"/>
    </location>
</feature>
<feature type="transmembrane region" description="Helical" evidence="1">
    <location>
        <begin position="132"/>
        <end position="151"/>
    </location>
</feature>
<evidence type="ECO:0000313" key="4">
    <source>
        <dbReference type="Proteomes" id="UP000004221"/>
    </source>
</evidence>
<organism evidence="3 4">
    <name type="scientific">Nitrolancea hollandica Lb</name>
    <dbReference type="NCBI Taxonomy" id="1129897"/>
    <lineage>
        <taxon>Bacteria</taxon>
        <taxon>Pseudomonadati</taxon>
        <taxon>Thermomicrobiota</taxon>
        <taxon>Thermomicrobia</taxon>
        <taxon>Sphaerobacterales</taxon>
        <taxon>Sphaerobacterineae</taxon>
        <taxon>Sphaerobacteraceae</taxon>
        <taxon>Nitrolancea</taxon>
    </lineage>
</organism>
<keyword evidence="1" id="KW-0472">Membrane</keyword>
<feature type="transmembrane region" description="Helical" evidence="1">
    <location>
        <begin position="157"/>
        <end position="175"/>
    </location>
</feature>
<dbReference type="InterPro" id="IPR000326">
    <property type="entry name" value="PAP2/HPO"/>
</dbReference>
<feature type="transmembrane region" description="Helical" evidence="1">
    <location>
        <begin position="277"/>
        <end position="298"/>
    </location>
</feature>
<protein>
    <recommendedName>
        <fullName evidence="2">Phosphatidic acid phosphatase type 2/haloperoxidase domain-containing protein</fullName>
    </recommendedName>
</protein>
<feature type="transmembrane region" description="Helical" evidence="1">
    <location>
        <begin position="215"/>
        <end position="230"/>
    </location>
</feature>
<dbReference type="OrthoDB" id="9801622at2"/>
<keyword evidence="4" id="KW-1185">Reference proteome</keyword>
<comment type="caution">
    <text evidence="3">The sequence shown here is derived from an EMBL/GenBank/DDBJ whole genome shotgun (WGS) entry which is preliminary data.</text>
</comment>
<keyword evidence="1" id="KW-1133">Transmembrane helix</keyword>
<evidence type="ECO:0000313" key="3">
    <source>
        <dbReference type="EMBL" id="CCF85594.1"/>
    </source>
</evidence>
<evidence type="ECO:0000259" key="2">
    <source>
        <dbReference type="SMART" id="SM00014"/>
    </source>
</evidence>
<sequence length="308" mass="32852">MVATARQGILVAVAGSILWNPSPIIAVQHAFGPDWLPVFQVITSLGTVSVVLVALALVFWLAGRQILYGLFVVMLVSALIGTILKTAVGLPRPHDPRIIVRAEAVTPSFPSGHALTATTLWGMLAARRQVPLLVPFLIVPLVMLSRMYLGVHYLGDVLGGALIGLALVLLAQRLWLPARNWLAGRTFRFFVLVSTLLLVALLASLPFLGASPEDWHTVGAGTGGVIGLLLENRYLRYTPPVSTAPGRQMLLVALGLGLLVLPLLIVWFLGGGPPVQAASYALAALWATLGAPALFIRLGQTKRAVSRR</sequence>
<reference evidence="3 4" key="1">
    <citation type="journal article" date="2012" name="ISME J.">
        <title>Nitrification expanded: discovery, physiology and genomics of a nitrite-oxidizing bacterium from the phylum Chloroflexi.</title>
        <authorList>
            <person name="Sorokin D.Y."/>
            <person name="Lucker S."/>
            <person name="Vejmelkova D."/>
            <person name="Kostrikina N.A."/>
            <person name="Kleerebezem R."/>
            <person name="Rijpstra W.I."/>
            <person name="Damste J.S."/>
            <person name="Le Paslier D."/>
            <person name="Muyzer G."/>
            <person name="Wagner M."/>
            <person name="van Loosdrecht M.C."/>
            <person name="Daims H."/>
        </authorList>
    </citation>
    <scope>NUCLEOTIDE SEQUENCE [LARGE SCALE GENOMIC DNA]</scope>
    <source>
        <strain evidence="4">none</strain>
    </source>
</reference>
<accession>I4ELN2</accession>
<feature type="transmembrane region" description="Helical" evidence="1">
    <location>
        <begin position="104"/>
        <end position="125"/>
    </location>
</feature>
<evidence type="ECO:0000256" key="1">
    <source>
        <dbReference type="SAM" id="Phobius"/>
    </source>
</evidence>
<name>I4ELN2_9BACT</name>
<feature type="domain" description="Phosphatidic acid phosphatase type 2/haloperoxidase" evidence="2">
    <location>
        <begin position="65"/>
        <end position="172"/>
    </location>
</feature>
<dbReference type="Pfam" id="PF01569">
    <property type="entry name" value="PAP2"/>
    <property type="match status" value="1"/>
</dbReference>
<dbReference type="RefSeq" id="WP_008480602.1">
    <property type="nucleotide sequence ID" value="NZ_CAGS01000466.1"/>
</dbReference>
<feature type="transmembrane region" description="Helical" evidence="1">
    <location>
        <begin position="187"/>
        <end position="209"/>
    </location>
</feature>
<dbReference type="Gene3D" id="1.20.144.10">
    <property type="entry name" value="Phosphatidic acid phosphatase type 2/haloperoxidase"/>
    <property type="match status" value="1"/>
</dbReference>
<proteinExistence type="predicted"/>
<dbReference type="SMART" id="SM00014">
    <property type="entry name" value="acidPPc"/>
    <property type="match status" value="1"/>
</dbReference>
<keyword evidence="1" id="KW-0812">Transmembrane</keyword>
<dbReference type="Proteomes" id="UP000004221">
    <property type="component" value="Unassembled WGS sequence"/>
</dbReference>
<dbReference type="PANTHER" id="PTHR14969">
    <property type="entry name" value="SPHINGOSINE-1-PHOSPHATE PHOSPHOHYDROLASE"/>
    <property type="match status" value="1"/>
</dbReference>
<feature type="transmembrane region" description="Helical" evidence="1">
    <location>
        <begin position="66"/>
        <end position="84"/>
    </location>
</feature>
<gene>
    <name evidence="3" type="ORF">NITHO_5180005</name>
</gene>
<dbReference type="AlphaFoldDB" id="I4ELN2"/>
<dbReference type="EMBL" id="CAGS01000466">
    <property type="protein sequence ID" value="CCF85594.1"/>
    <property type="molecule type" value="Genomic_DNA"/>
</dbReference>
<dbReference type="SUPFAM" id="SSF48317">
    <property type="entry name" value="Acid phosphatase/Vanadium-dependent haloperoxidase"/>
    <property type="match status" value="1"/>
</dbReference>